<dbReference type="InterPro" id="IPR029052">
    <property type="entry name" value="Metallo-depent_PP-like"/>
</dbReference>
<dbReference type="SUPFAM" id="SSF56300">
    <property type="entry name" value="Metallo-dependent phosphatases"/>
    <property type="match status" value="1"/>
</dbReference>
<dbReference type="Gene3D" id="3.60.21.10">
    <property type="match status" value="1"/>
</dbReference>
<evidence type="ECO:0000259" key="1">
    <source>
        <dbReference type="Pfam" id="PF00149"/>
    </source>
</evidence>
<dbReference type="InterPro" id="IPR004843">
    <property type="entry name" value="Calcineurin-like_PHP"/>
</dbReference>
<gene>
    <name evidence="2" type="ORF">COS11_00510</name>
</gene>
<reference evidence="3" key="1">
    <citation type="submission" date="2017-09" db="EMBL/GenBank/DDBJ databases">
        <title>Depth-based differentiation of microbial function through sediment-hosted aquifers and enrichment of novel symbionts in the deep terrestrial subsurface.</title>
        <authorList>
            <person name="Probst A.J."/>
            <person name="Ladd B."/>
            <person name="Jarett J.K."/>
            <person name="Geller-Mcgrath D.E."/>
            <person name="Sieber C.M.K."/>
            <person name="Emerson J.B."/>
            <person name="Anantharaman K."/>
            <person name="Thomas B.C."/>
            <person name="Malmstrom R."/>
            <person name="Stieglmeier M."/>
            <person name="Klingl A."/>
            <person name="Woyke T."/>
            <person name="Ryan C.M."/>
            <person name="Banfield J.F."/>
        </authorList>
    </citation>
    <scope>NUCLEOTIDE SEQUENCE [LARGE SCALE GENOMIC DNA]</scope>
</reference>
<sequence>MIKMKSEEAEHSFIFSFVQITDTHCLEKYKKLPYSLARTFFRFGRSSFHWRDSANSFSILQNTIAYVNQKIKPNFLIHTGDLTEQGKLSDLKTTRELLAKLICPHYSLMGDNDGEAHSHSNFNRSNYLKVFGQRRYSFDCQGWHIVILSVYPDDAELNWLRRDLSENAARPIIFATHHLIVGNFALWFVEKCLRIKLFMPRAGEVLKILKNCPNVKLVLSGHCHSNFRREKDGVNFVSTAALVEVPHRFTLFRIYQNKITMTLFTAHTAKDVFNRRLFSF</sequence>
<organism evidence="2 3">
    <name type="scientific">bacterium (Candidatus Ratteibacteria) CG01_land_8_20_14_3_00_40_19</name>
    <dbReference type="NCBI Taxonomy" id="2014290"/>
    <lineage>
        <taxon>Bacteria</taxon>
        <taxon>Candidatus Ratteibacteria</taxon>
    </lineage>
</organism>
<protein>
    <recommendedName>
        <fullName evidence="1">Calcineurin-like phosphoesterase domain-containing protein</fullName>
    </recommendedName>
</protein>
<dbReference type="PANTHER" id="PTHR43143">
    <property type="entry name" value="METALLOPHOSPHOESTERASE, CALCINEURIN SUPERFAMILY"/>
    <property type="match status" value="1"/>
</dbReference>
<dbReference type="InterPro" id="IPR051918">
    <property type="entry name" value="STPP_CPPED1"/>
</dbReference>
<name>A0A2M7EAI3_9BACT</name>
<dbReference type="Pfam" id="PF00149">
    <property type="entry name" value="Metallophos"/>
    <property type="match status" value="1"/>
</dbReference>
<dbReference type="GO" id="GO:0016787">
    <property type="term" value="F:hydrolase activity"/>
    <property type="evidence" value="ECO:0007669"/>
    <property type="project" value="InterPro"/>
</dbReference>
<accession>A0A2M7EAI3</accession>
<proteinExistence type="predicted"/>
<feature type="domain" description="Calcineurin-like phosphoesterase" evidence="1">
    <location>
        <begin position="16"/>
        <end position="225"/>
    </location>
</feature>
<dbReference type="PANTHER" id="PTHR43143:SF1">
    <property type="entry name" value="SERINE_THREONINE-PROTEIN PHOSPHATASE CPPED1"/>
    <property type="match status" value="1"/>
</dbReference>
<evidence type="ECO:0000313" key="3">
    <source>
        <dbReference type="Proteomes" id="UP000228886"/>
    </source>
</evidence>
<dbReference type="EMBL" id="PETL01000029">
    <property type="protein sequence ID" value="PIV64760.1"/>
    <property type="molecule type" value="Genomic_DNA"/>
</dbReference>
<dbReference type="Proteomes" id="UP000228886">
    <property type="component" value="Unassembled WGS sequence"/>
</dbReference>
<comment type="caution">
    <text evidence="2">The sequence shown here is derived from an EMBL/GenBank/DDBJ whole genome shotgun (WGS) entry which is preliminary data.</text>
</comment>
<evidence type="ECO:0000313" key="2">
    <source>
        <dbReference type="EMBL" id="PIV64760.1"/>
    </source>
</evidence>
<dbReference type="AlphaFoldDB" id="A0A2M7EAI3"/>